<dbReference type="PROSITE" id="PS50968">
    <property type="entry name" value="BIOTINYL_LIPOYL"/>
    <property type="match status" value="1"/>
</dbReference>
<sequence length="75" mass="7755">MTEVRIPKPGDAITEAELTAIHVADGETVEEGDPLYTLATDKVEMDIEAPASGVVAWKVAVGGTYGVGELVAVIS</sequence>
<dbReference type="GO" id="GO:0016407">
    <property type="term" value="F:acetyltransferase activity"/>
    <property type="evidence" value="ECO:0007669"/>
    <property type="project" value="TreeGrafter"/>
</dbReference>
<dbReference type="PANTHER" id="PTHR43178:SF5">
    <property type="entry name" value="LIPOAMIDE ACYLTRANSFERASE COMPONENT OF BRANCHED-CHAIN ALPHA-KETO ACID DEHYDROGENASE COMPLEX, MITOCHONDRIAL"/>
    <property type="match status" value="1"/>
</dbReference>
<keyword evidence="3 5" id="KW-0012">Acyltransferase</keyword>
<dbReference type="RefSeq" id="WP_064999395.1">
    <property type="nucleotide sequence ID" value="NZ_LQPI01000073.1"/>
</dbReference>
<evidence type="ECO:0000256" key="3">
    <source>
        <dbReference type="ARBA" id="ARBA00023315"/>
    </source>
</evidence>
<keyword evidence="2 5" id="KW-0808">Transferase</keyword>
<proteinExistence type="predicted"/>
<dbReference type="SUPFAM" id="SSF51230">
    <property type="entry name" value="Single hybrid motif"/>
    <property type="match status" value="1"/>
</dbReference>
<comment type="caution">
    <text evidence="5">The sequence shown here is derived from an EMBL/GenBank/DDBJ whole genome shotgun (WGS) entry which is preliminary data.</text>
</comment>
<dbReference type="CDD" id="cd06849">
    <property type="entry name" value="lipoyl_domain"/>
    <property type="match status" value="1"/>
</dbReference>
<protein>
    <submittedName>
        <fullName evidence="5">Dihydrolipoamide acyltransferase</fullName>
    </submittedName>
</protein>
<dbReference type="Proteomes" id="UP000193108">
    <property type="component" value="Unassembled WGS sequence"/>
</dbReference>
<dbReference type="EMBL" id="LQPI01000073">
    <property type="protein sequence ID" value="ORW16387.1"/>
    <property type="molecule type" value="Genomic_DNA"/>
</dbReference>
<accession>A0A1X1YZ70</accession>
<reference evidence="5 6" key="1">
    <citation type="submission" date="2016-01" db="EMBL/GenBank/DDBJ databases">
        <title>The new phylogeny of the genus Mycobacterium.</title>
        <authorList>
            <person name="Tarcisio F."/>
            <person name="Conor M."/>
            <person name="Antonella G."/>
            <person name="Elisabetta G."/>
            <person name="Giulia F.S."/>
            <person name="Sara T."/>
            <person name="Anna F."/>
            <person name="Clotilde B."/>
            <person name="Roberto B."/>
            <person name="Veronica D.S."/>
            <person name="Fabio R."/>
            <person name="Monica P."/>
            <person name="Olivier J."/>
            <person name="Enrico T."/>
            <person name="Nicola S."/>
        </authorList>
    </citation>
    <scope>NUCLEOTIDE SEQUENCE [LARGE SCALE GENOMIC DNA]</scope>
    <source>
        <strain evidence="5 6">DSM 44164</strain>
    </source>
</reference>
<evidence type="ECO:0000259" key="4">
    <source>
        <dbReference type="PROSITE" id="PS50968"/>
    </source>
</evidence>
<dbReference type="InterPro" id="IPR050743">
    <property type="entry name" value="2-oxoacid_DH_E2_comp"/>
</dbReference>
<organism evidence="5 6">
    <name type="scientific">Mycolicibacter nonchromogenicus</name>
    <name type="common">Mycobacterium nonchromogenicum</name>
    <dbReference type="NCBI Taxonomy" id="1782"/>
    <lineage>
        <taxon>Bacteria</taxon>
        <taxon>Bacillati</taxon>
        <taxon>Actinomycetota</taxon>
        <taxon>Actinomycetes</taxon>
        <taxon>Mycobacteriales</taxon>
        <taxon>Mycobacteriaceae</taxon>
        <taxon>Mycolicibacter</taxon>
    </lineage>
</organism>
<feature type="domain" description="Lipoyl-binding" evidence="4">
    <location>
        <begin position="1"/>
        <end position="75"/>
    </location>
</feature>
<dbReference type="InterPro" id="IPR000089">
    <property type="entry name" value="Biotin_lipoyl"/>
</dbReference>
<evidence type="ECO:0000256" key="1">
    <source>
        <dbReference type="ARBA" id="ARBA00001938"/>
    </source>
</evidence>
<name>A0A1X1YZ70_MYCNO</name>
<dbReference type="InterPro" id="IPR011053">
    <property type="entry name" value="Single_hybrid_motif"/>
</dbReference>
<comment type="cofactor">
    <cofactor evidence="1">
        <name>(R)-lipoate</name>
        <dbReference type="ChEBI" id="CHEBI:83088"/>
    </cofactor>
</comment>
<evidence type="ECO:0000313" key="5">
    <source>
        <dbReference type="EMBL" id="ORW16387.1"/>
    </source>
</evidence>
<dbReference type="Pfam" id="PF00364">
    <property type="entry name" value="Biotin_lipoyl"/>
    <property type="match status" value="1"/>
</dbReference>
<dbReference type="AlphaFoldDB" id="A0A1X1YZ70"/>
<dbReference type="Gene3D" id="2.40.50.100">
    <property type="match status" value="1"/>
</dbReference>
<evidence type="ECO:0000313" key="6">
    <source>
        <dbReference type="Proteomes" id="UP000193108"/>
    </source>
</evidence>
<evidence type="ECO:0000256" key="2">
    <source>
        <dbReference type="ARBA" id="ARBA00022679"/>
    </source>
</evidence>
<dbReference type="STRING" id="1782.AWC18_18595"/>
<dbReference type="GO" id="GO:0005737">
    <property type="term" value="C:cytoplasm"/>
    <property type="evidence" value="ECO:0007669"/>
    <property type="project" value="TreeGrafter"/>
</dbReference>
<dbReference type="PANTHER" id="PTHR43178">
    <property type="entry name" value="DIHYDROLIPOAMIDE ACETYLTRANSFERASE COMPONENT OF PYRUVATE DEHYDROGENASE COMPLEX"/>
    <property type="match status" value="1"/>
</dbReference>
<gene>
    <name evidence="5" type="ORF">AWC18_18595</name>
</gene>
<keyword evidence="6" id="KW-1185">Reference proteome</keyword>
<dbReference type="GO" id="GO:0031405">
    <property type="term" value="F:lipoic acid binding"/>
    <property type="evidence" value="ECO:0007669"/>
    <property type="project" value="TreeGrafter"/>
</dbReference>